<evidence type="ECO:0008006" key="4">
    <source>
        <dbReference type="Google" id="ProtNLM"/>
    </source>
</evidence>
<comment type="caution">
    <text evidence="2">The sequence shown here is derived from an EMBL/GenBank/DDBJ whole genome shotgun (WGS) entry which is preliminary data.</text>
</comment>
<feature type="compositionally biased region" description="Polar residues" evidence="1">
    <location>
        <begin position="1"/>
        <end position="14"/>
    </location>
</feature>
<reference evidence="2 3" key="1">
    <citation type="journal article" date="2019" name="Nat. Microbiol.">
        <title>Mediterranean grassland soil C-N compound turnover is dependent on rainfall and depth, and is mediated by genomically divergent microorganisms.</title>
        <authorList>
            <person name="Diamond S."/>
            <person name="Andeer P.F."/>
            <person name="Li Z."/>
            <person name="Crits-Christoph A."/>
            <person name="Burstein D."/>
            <person name="Anantharaman K."/>
            <person name="Lane K.R."/>
            <person name="Thomas B.C."/>
            <person name="Pan C."/>
            <person name="Northen T.R."/>
            <person name="Banfield J.F."/>
        </authorList>
    </citation>
    <scope>NUCLEOTIDE SEQUENCE [LARGE SCALE GENOMIC DNA]</scope>
    <source>
        <strain evidence="2">WS_10</strain>
    </source>
</reference>
<protein>
    <recommendedName>
        <fullName evidence="4">Transposase</fullName>
    </recommendedName>
</protein>
<gene>
    <name evidence="2" type="ORF">E6K80_08435</name>
</gene>
<name>A0A538U3I8_UNCEI</name>
<evidence type="ECO:0000313" key="2">
    <source>
        <dbReference type="EMBL" id="TMQ70466.1"/>
    </source>
</evidence>
<accession>A0A538U3I8</accession>
<dbReference type="Proteomes" id="UP000319836">
    <property type="component" value="Unassembled WGS sequence"/>
</dbReference>
<dbReference type="GO" id="GO:0004803">
    <property type="term" value="F:transposase activity"/>
    <property type="evidence" value="ECO:0007669"/>
    <property type="project" value="InterPro"/>
</dbReference>
<proteinExistence type="predicted"/>
<sequence>MSSARLSIPTSPETSMAKKKRKARKLYSAKQRADILAAATKEGLTAEAVQKKFGVTPVTYYSWRRKAGMGTRRPRRGRQPQPGVFESGVNLVEAIRGELRTQIQRILPELVRTEVGAALLGAPPPRRRRRSR</sequence>
<dbReference type="InterPro" id="IPR002514">
    <property type="entry name" value="Transposase_8"/>
</dbReference>
<dbReference type="InterPro" id="IPR010921">
    <property type="entry name" value="Trp_repressor/repl_initiator"/>
</dbReference>
<dbReference type="EMBL" id="VBPA01000202">
    <property type="protein sequence ID" value="TMQ70466.1"/>
    <property type="molecule type" value="Genomic_DNA"/>
</dbReference>
<dbReference type="AlphaFoldDB" id="A0A538U3I8"/>
<evidence type="ECO:0000256" key="1">
    <source>
        <dbReference type="SAM" id="MobiDB-lite"/>
    </source>
</evidence>
<organism evidence="2 3">
    <name type="scientific">Eiseniibacteriota bacterium</name>
    <dbReference type="NCBI Taxonomy" id="2212470"/>
    <lineage>
        <taxon>Bacteria</taxon>
        <taxon>Candidatus Eiseniibacteriota</taxon>
    </lineage>
</organism>
<feature type="region of interest" description="Disordered" evidence="1">
    <location>
        <begin position="1"/>
        <end position="25"/>
    </location>
</feature>
<dbReference type="Pfam" id="PF01527">
    <property type="entry name" value="HTH_Tnp_1"/>
    <property type="match status" value="1"/>
</dbReference>
<evidence type="ECO:0000313" key="3">
    <source>
        <dbReference type="Proteomes" id="UP000319836"/>
    </source>
</evidence>
<dbReference type="GO" id="GO:0043565">
    <property type="term" value="F:sequence-specific DNA binding"/>
    <property type="evidence" value="ECO:0007669"/>
    <property type="project" value="InterPro"/>
</dbReference>
<dbReference type="GO" id="GO:0006313">
    <property type="term" value="P:DNA transposition"/>
    <property type="evidence" value="ECO:0007669"/>
    <property type="project" value="InterPro"/>
</dbReference>
<dbReference type="SUPFAM" id="SSF48295">
    <property type="entry name" value="TrpR-like"/>
    <property type="match status" value="1"/>
</dbReference>